<dbReference type="AlphaFoldDB" id="A0A167ZAP4"/>
<dbReference type="GO" id="GO:0003723">
    <property type="term" value="F:RNA binding"/>
    <property type="evidence" value="ECO:0007669"/>
    <property type="project" value="UniProtKB-KW"/>
</dbReference>
<dbReference type="Gene3D" id="3.40.50.150">
    <property type="entry name" value="Vaccinia Virus protein VP39"/>
    <property type="match status" value="1"/>
</dbReference>
<dbReference type="EMBL" id="AZGY01000015">
    <property type="protein sequence ID" value="KZZ92407.1"/>
    <property type="molecule type" value="Genomic_DNA"/>
</dbReference>
<dbReference type="InterPro" id="IPR001737">
    <property type="entry name" value="KsgA/Erm"/>
</dbReference>
<organism evidence="7 8">
    <name type="scientific">Moelleriella libera RCEF 2490</name>
    <dbReference type="NCBI Taxonomy" id="1081109"/>
    <lineage>
        <taxon>Eukaryota</taxon>
        <taxon>Fungi</taxon>
        <taxon>Dikarya</taxon>
        <taxon>Ascomycota</taxon>
        <taxon>Pezizomycotina</taxon>
        <taxon>Sordariomycetes</taxon>
        <taxon>Hypocreomycetidae</taxon>
        <taxon>Hypocreales</taxon>
        <taxon>Clavicipitaceae</taxon>
        <taxon>Moelleriella</taxon>
    </lineage>
</organism>
<keyword evidence="3 5" id="KW-0949">S-adenosyl-L-methionine</keyword>
<dbReference type="Pfam" id="PF00398">
    <property type="entry name" value="RrnaAD"/>
    <property type="match status" value="1"/>
</dbReference>
<dbReference type="GO" id="GO:0034245">
    <property type="term" value="C:mitochondrial DNA-directed RNA polymerase complex"/>
    <property type="evidence" value="ECO:0007669"/>
    <property type="project" value="TreeGrafter"/>
</dbReference>
<keyword evidence="8" id="KW-1185">Reference proteome</keyword>
<accession>A0A167ZAP4</accession>
<dbReference type="Proteomes" id="UP000078544">
    <property type="component" value="Unassembled WGS sequence"/>
</dbReference>
<dbReference type="SUPFAM" id="SSF53335">
    <property type="entry name" value="S-adenosyl-L-methionine-dependent methyltransferases"/>
    <property type="match status" value="1"/>
</dbReference>
<keyword evidence="1 5" id="KW-0489">Methyltransferase</keyword>
<dbReference type="GO" id="GO:0032259">
    <property type="term" value="P:methylation"/>
    <property type="evidence" value="ECO:0007669"/>
    <property type="project" value="UniProtKB-KW"/>
</dbReference>
<feature type="region of interest" description="Disordered" evidence="6">
    <location>
        <begin position="538"/>
        <end position="560"/>
    </location>
</feature>
<gene>
    <name evidence="7" type="ORF">AAL_06033</name>
</gene>
<dbReference type="GO" id="GO:0006391">
    <property type="term" value="P:transcription initiation at mitochondrial promoter"/>
    <property type="evidence" value="ECO:0007669"/>
    <property type="project" value="TreeGrafter"/>
</dbReference>
<dbReference type="InterPro" id="IPR029063">
    <property type="entry name" value="SAM-dependent_MTases_sf"/>
</dbReference>
<evidence type="ECO:0000256" key="2">
    <source>
        <dbReference type="ARBA" id="ARBA00022679"/>
    </source>
</evidence>
<reference evidence="7 8" key="1">
    <citation type="journal article" date="2016" name="Genome Biol. Evol.">
        <title>Divergent and convergent evolution of fungal pathogenicity.</title>
        <authorList>
            <person name="Shang Y."/>
            <person name="Xiao G."/>
            <person name="Zheng P."/>
            <person name="Cen K."/>
            <person name="Zhan S."/>
            <person name="Wang C."/>
        </authorList>
    </citation>
    <scope>NUCLEOTIDE SEQUENCE [LARGE SCALE GENOMIC DNA]</scope>
    <source>
        <strain evidence="7 8">RCEF 2490</strain>
    </source>
</reference>
<evidence type="ECO:0000313" key="7">
    <source>
        <dbReference type="EMBL" id="KZZ92407.1"/>
    </source>
</evidence>
<evidence type="ECO:0000256" key="6">
    <source>
        <dbReference type="SAM" id="MobiDB-lite"/>
    </source>
</evidence>
<evidence type="ECO:0000256" key="4">
    <source>
        <dbReference type="ARBA" id="ARBA00022884"/>
    </source>
</evidence>
<proteinExistence type="inferred from homology"/>
<keyword evidence="5" id="KW-0698">rRNA processing</keyword>
<comment type="caution">
    <text evidence="7">The sequence shown here is derived from an EMBL/GenBank/DDBJ whole genome shotgun (WGS) entry which is preliminary data.</text>
</comment>
<comment type="similarity">
    <text evidence="5">Belongs to the class I-like SAM-binding methyltransferase superfamily. rRNA adenine N(6)-methyltransferase family.</text>
</comment>
<feature type="compositionally biased region" description="Acidic residues" evidence="6">
    <location>
        <begin position="540"/>
        <end position="550"/>
    </location>
</feature>
<dbReference type="PANTHER" id="PTHR11727:SF17">
    <property type="entry name" value="DIMETHYLADENOSINE TRANSFERASE 1, MITOCHONDRIAL"/>
    <property type="match status" value="1"/>
</dbReference>
<evidence type="ECO:0000256" key="3">
    <source>
        <dbReference type="ARBA" id="ARBA00022691"/>
    </source>
</evidence>
<evidence type="ECO:0000256" key="5">
    <source>
        <dbReference type="RuleBase" id="RU362106"/>
    </source>
</evidence>
<dbReference type="EC" id="2.1.1.-" evidence="5"/>
<dbReference type="GO" id="GO:0008168">
    <property type="term" value="F:methyltransferase activity"/>
    <property type="evidence" value="ECO:0007669"/>
    <property type="project" value="UniProtKB-KW"/>
</dbReference>
<sequence>MLEATTDVARQLNQTGVWKGSAGRKKRQATHANEPRRVNIASQSLCDDIIKYIRPSMERHRGCDIIDLNPGAGLWSRALHNVLQPRKHIMMDPDAELYQPFLHDLLEKKNVELIPKSWLLWEDLHEVMRTRLSDQHEMTSADTPSRNDSLLVIANFSMFPKQTFHGFDSISAMALYQFMSSIRTTTLFQKYGLVRMLIWVNDEDKRRLLPRSLNRRKRAAFEAEMSCEWIHEIAGLDSEVQDRYALRDECINTESAYHTLKRMKSAGMVMPAGRRSSAYSRFWSKPKLWGEKLVGVQAPQITRPFKQELEELEHVKESSSRLTALRQRERYEQEDAALYLDLLQSRETIMESAASAPAEFEQANRDWNTRIDHLKKNATNEFSSIMDSYHLFRQTPPALLWDRRAYEPLAVKGEDFFPNAPSALLDMQPRAMHPLFRQYGVTSSRAGEISDVMLRFSFNNPLLSVQEAMAAMEIQYGGSGDLIAQCPSVRDPCRGGSPMTGHGALAVRAMNTEQWTEMLQAWMSWEGRPKYTQMLGRLTEDDDGDVDDEETKSGATGLSF</sequence>
<name>A0A167ZAP4_9HYPO</name>
<dbReference type="OrthoDB" id="16079at2759"/>
<evidence type="ECO:0000256" key="1">
    <source>
        <dbReference type="ARBA" id="ARBA00022603"/>
    </source>
</evidence>
<dbReference type="GO" id="GO:0005759">
    <property type="term" value="C:mitochondrial matrix"/>
    <property type="evidence" value="ECO:0007669"/>
    <property type="project" value="TreeGrafter"/>
</dbReference>
<keyword evidence="4" id="KW-0694">RNA-binding</keyword>
<dbReference type="PANTHER" id="PTHR11727">
    <property type="entry name" value="DIMETHYLADENOSINE TRANSFERASE"/>
    <property type="match status" value="1"/>
</dbReference>
<evidence type="ECO:0000313" key="8">
    <source>
        <dbReference type="Proteomes" id="UP000078544"/>
    </source>
</evidence>
<protein>
    <recommendedName>
        <fullName evidence="5">rRNA adenine N(6)-methyltransferase</fullName>
        <ecNumber evidence="5">2.1.1.-</ecNumber>
    </recommendedName>
</protein>
<dbReference type="GO" id="GO:0034246">
    <property type="term" value="F:mitochondrial transcription factor activity"/>
    <property type="evidence" value="ECO:0007669"/>
    <property type="project" value="TreeGrafter"/>
</dbReference>
<keyword evidence="2 5" id="KW-0808">Transferase</keyword>